<dbReference type="AlphaFoldDB" id="A0A5B0SKS7"/>
<comment type="caution">
    <text evidence="3">The sequence shown here is derived from an EMBL/GenBank/DDBJ whole genome shotgun (WGS) entry which is preliminary data.</text>
</comment>
<name>A0A5B0SKS7_PUCGR</name>
<feature type="compositionally biased region" description="Polar residues" evidence="2">
    <location>
        <begin position="186"/>
        <end position="199"/>
    </location>
</feature>
<evidence type="ECO:0000313" key="3">
    <source>
        <dbReference type="EMBL" id="KAA1138502.1"/>
    </source>
</evidence>
<sequence length="199" mass="21666">MKRQATKEAKEAALLDSRAQAAEARVAARLLRATNLAVEKAHLQSEKAAKNLAQAAAEKLKKAELKTPRTNSIKQDCVARKAAKQAVLARNMAIRKDAHPPLGSSSTLMLEHHDGPVEWMKRKRVVGSVSGMACGTLGVNQEANHQNVGKIMRERNKDLVIEEMRLELVRGGGTQVENSPAHMESESVTSELEDSSLTT</sequence>
<dbReference type="EMBL" id="VDEP01000002">
    <property type="protein sequence ID" value="KAA1138502.1"/>
    <property type="molecule type" value="Genomic_DNA"/>
</dbReference>
<evidence type="ECO:0000313" key="4">
    <source>
        <dbReference type="Proteomes" id="UP000325313"/>
    </source>
</evidence>
<accession>A0A5B0SKS7</accession>
<gene>
    <name evidence="3" type="ORF">PGTUg99_020717</name>
</gene>
<keyword evidence="1" id="KW-0175">Coiled coil</keyword>
<feature type="region of interest" description="Disordered" evidence="2">
    <location>
        <begin position="171"/>
        <end position="199"/>
    </location>
</feature>
<proteinExistence type="predicted"/>
<organism evidence="3 4">
    <name type="scientific">Puccinia graminis f. sp. tritici</name>
    <dbReference type="NCBI Taxonomy" id="56615"/>
    <lineage>
        <taxon>Eukaryota</taxon>
        <taxon>Fungi</taxon>
        <taxon>Dikarya</taxon>
        <taxon>Basidiomycota</taxon>
        <taxon>Pucciniomycotina</taxon>
        <taxon>Pucciniomycetes</taxon>
        <taxon>Pucciniales</taxon>
        <taxon>Pucciniaceae</taxon>
        <taxon>Puccinia</taxon>
    </lineage>
</organism>
<dbReference type="Proteomes" id="UP000325313">
    <property type="component" value="Unassembled WGS sequence"/>
</dbReference>
<evidence type="ECO:0000256" key="2">
    <source>
        <dbReference type="SAM" id="MobiDB-lite"/>
    </source>
</evidence>
<reference evidence="3 4" key="1">
    <citation type="submission" date="2019-05" db="EMBL/GenBank/DDBJ databases">
        <title>Emergence of the Ug99 lineage of the wheat stem rust pathogen through somatic hybridization.</title>
        <authorList>
            <person name="Li F."/>
            <person name="Upadhyaya N.M."/>
            <person name="Sperschneider J."/>
            <person name="Matny O."/>
            <person name="Nguyen-Phuc H."/>
            <person name="Mago R."/>
            <person name="Raley C."/>
            <person name="Miller M.E."/>
            <person name="Silverstein K.A.T."/>
            <person name="Henningsen E."/>
            <person name="Hirsch C.D."/>
            <person name="Visser B."/>
            <person name="Pretorius Z.A."/>
            <person name="Steffenson B.J."/>
            <person name="Schwessinger B."/>
            <person name="Dodds P.N."/>
            <person name="Figueroa M."/>
        </authorList>
    </citation>
    <scope>NUCLEOTIDE SEQUENCE [LARGE SCALE GENOMIC DNA]</scope>
    <source>
        <strain evidence="3 4">Ug99</strain>
    </source>
</reference>
<feature type="coiled-coil region" evidence="1">
    <location>
        <begin position="38"/>
        <end position="66"/>
    </location>
</feature>
<protein>
    <submittedName>
        <fullName evidence="3">Uncharacterized protein</fullName>
    </submittedName>
</protein>
<evidence type="ECO:0000256" key="1">
    <source>
        <dbReference type="SAM" id="Coils"/>
    </source>
</evidence>